<dbReference type="PaxDb" id="8022-A0A060XZ36"/>
<name>A0A060XZ36_ONCMY</name>
<dbReference type="PANTHER" id="PTHR16093">
    <property type="entry name" value="COILED-COIL DOMAIN-CONTAINING PROTEIN 120 FAMILY MEMBER"/>
    <property type="match status" value="1"/>
</dbReference>
<organism evidence="2 3">
    <name type="scientific">Oncorhynchus mykiss</name>
    <name type="common">Rainbow trout</name>
    <name type="synonym">Salmo gairdneri</name>
    <dbReference type="NCBI Taxonomy" id="8022"/>
    <lineage>
        <taxon>Eukaryota</taxon>
        <taxon>Metazoa</taxon>
        <taxon>Chordata</taxon>
        <taxon>Craniata</taxon>
        <taxon>Vertebrata</taxon>
        <taxon>Euteleostomi</taxon>
        <taxon>Actinopterygii</taxon>
        <taxon>Neopterygii</taxon>
        <taxon>Teleostei</taxon>
        <taxon>Protacanthopterygii</taxon>
        <taxon>Salmoniformes</taxon>
        <taxon>Salmonidae</taxon>
        <taxon>Salmoninae</taxon>
        <taxon>Oncorhynchus</taxon>
    </lineage>
</organism>
<evidence type="ECO:0000313" key="3">
    <source>
        <dbReference type="Proteomes" id="UP000193380"/>
    </source>
</evidence>
<dbReference type="EMBL" id="FR905920">
    <property type="protein sequence ID" value="CDQ82185.1"/>
    <property type="molecule type" value="Genomic_DNA"/>
</dbReference>
<dbReference type="GO" id="GO:0034334">
    <property type="term" value="P:adherens junction maintenance"/>
    <property type="evidence" value="ECO:0007669"/>
    <property type="project" value="TreeGrafter"/>
</dbReference>
<dbReference type="InterPro" id="IPR043447">
    <property type="entry name" value="CCDC120/INAVA"/>
</dbReference>
<dbReference type="Proteomes" id="UP000193380">
    <property type="component" value="Unassembled WGS sequence"/>
</dbReference>
<protein>
    <submittedName>
        <fullName evidence="2">Uncharacterized protein</fullName>
    </submittedName>
</protein>
<dbReference type="STRING" id="8022.A0A060XZ36"/>
<sequence>MSDDSSLSDAVALDDGELSTNTVEMPIQFNDSKVSCLTLSIVSPLSIHRLSLFLIICRPTHTVLCGLPSSSSQGSLHHISAQSLSSSCSVEQTQTSSMGSSCSVEFPERSPIQNSPWRESNLDQPYLKPNTVCSSRPRSPVGTPVGTPVFPADSRVLPSHFPSIKNLALRHGQINSSSAPSTPELHVRRQYSLSFR</sequence>
<accession>A0A060XZ36</accession>
<dbReference type="AlphaFoldDB" id="A0A060XZ36"/>
<dbReference type="GO" id="GO:0031398">
    <property type="term" value="P:positive regulation of protein ubiquitination"/>
    <property type="evidence" value="ECO:0007669"/>
    <property type="project" value="TreeGrafter"/>
</dbReference>
<reference evidence="2" key="1">
    <citation type="journal article" date="2014" name="Nat. Commun.">
        <title>The rainbow trout genome provides novel insights into evolution after whole-genome duplication in vertebrates.</title>
        <authorList>
            <person name="Berthelot C."/>
            <person name="Brunet F."/>
            <person name="Chalopin D."/>
            <person name="Juanchich A."/>
            <person name="Bernard M."/>
            <person name="Noel B."/>
            <person name="Bento P."/>
            <person name="Da Silva C."/>
            <person name="Labadie K."/>
            <person name="Alberti A."/>
            <person name="Aury J.M."/>
            <person name="Louis A."/>
            <person name="Dehais P."/>
            <person name="Bardou P."/>
            <person name="Montfort J."/>
            <person name="Klopp C."/>
            <person name="Cabau C."/>
            <person name="Gaspin C."/>
            <person name="Thorgaard G.H."/>
            <person name="Boussaha M."/>
            <person name="Quillet E."/>
            <person name="Guyomard R."/>
            <person name="Galiana D."/>
            <person name="Bobe J."/>
            <person name="Volff J.N."/>
            <person name="Genet C."/>
            <person name="Wincker P."/>
            <person name="Jaillon O."/>
            <person name="Roest Crollius H."/>
            <person name="Guiguen Y."/>
        </authorList>
    </citation>
    <scope>NUCLEOTIDE SEQUENCE [LARGE SCALE GENOMIC DNA]</scope>
</reference>
<evidence type="ECO:0000256" key="1">
    <source>
        <dbReference type="SAM" id="MobiDB-lite"/>
    </source>
</evidence>
<dbReference type="PANTHER" id="PTHR16093:SF4">
    <property type="entry name" value="INNATE IMMUNITY ACTIVATOR PROTEIN"/>
    <property type="match status" value="1"/>
</dbReference>
<reference evidence="2" key="2">
    <citation type="submission" date="2014-03" db="EMBL/GenBank/DDBJ databases">
        <authorList>
            <person name="Genoscope - CEA"/>
        </authorList>
    </citation>
    <scope>NUCLEOTIDE SEQUENCE</scope>
</reference>
<feature type="region of interest" description="Disordered" evidence="1">
    <location>
        <begin position="99"/>
        <end position="120"/>
    </location>
</feature>
<proteinExistence type="predicted"/>
<gene>
    <name evidence="2" type="ORF">GSONMT00056862001</name>
</gene>
<evidence type="ECO:0000313" key="2">
    <source>
        <dbReference type="EMBL" id="CDQ82185.1"/>
    </source>
</evidence>